<sequence>MKKYLVLFSVLFATTLFAQAPLKIGYVDSEVILTQFSEAIKAQGDLDALTNKWSAQLDSMTQAYQKAIQDYQKQAETMPNDKKLEAQQKIVKMEQEILEFRKQKFQQGTGEIYAKQEELFAPVKKKIYDAIQKVAKEEGMSFVFDKSGDILLLYADSAFDITFKVLDTLKRGS</sequence>
<dbReference type="PANTHER" id="PTHR35089">
    <property type="entry name" value="CHAPERONE PROTEIN SKP"/>
    <property type="match status" value="1"/>
</dbReference>
<gene>
    <name evidence="4" type="ORF">ENS31_01840</name>
</gene>
<evidence type="ECO:0000313" key="4">
    <source>
        <dbReference type="EMBL" id="HFI90253.1"/>
    </source>
</evidence>
<evidence type="ECO:0000256" key="3">
    <source>
        <dbReference type="SAM" id="SignalP"/>
    </source>
</evidence>
<dbReference type="InterPro" id="IPR005632">
    <property type="entry name" value="Chaperone_Skp"/>
</dbReference>
<protein>
    <submittedName>
        <fullName evidence="4">OmpH family outer membrane protein</fullName>
    </submittedName>
</protein>
<dbReference type="RefSeq" id="WP_304145676.1">
    <property type="nucleotide sequence ID" value="NZ_JAOAIE010000058.1"/>
</dbReference>
<dbReference type="GO" id="GO:0050821">
    <property type="term" value="P:protein stabilization"/>
    <property type="evidence" value="ECO:0007669"/>
    <property type="project" value="TreeGrafter"/>
</dbReference>
<comment type="caution">
    <text evidence="4">The sequence shown here is derived from an EMBL/GenBank/DDBJ whole genome shotgun (WGS) entry which is preliminary data.</text>
</comment>
<evidence type="ECO:0000256" key="2">
    <source>
        <dbReference type="ARBA" id="ARBA00022729"/>
    </source>
</evidence>
<dbReference type="SUPFAM" id="SSF111384">
    <property type="entry name" value="OmpH-like"/>
    <property type="match status" value="1"/>
</dbReference>
<proteinExistence type="inferred from homology"/>
<dbReference type="AlphaFoldDB" id="A0A7V2ZHS8"/>
<dbReference type="EMBL" id="DSUJ01000008">
    <property type="protein sequence ID" value="HFI90253.1"/>
    <property type="molecule type" value="Genomic_DNA"/>
</dbReference>
<dbReference type="Gene3D" id="3.30.910.20">
    <property type="entry name" value="Skp domain"/>
    <property type="match status" value="1"/>
</dbReference>
<accession>A0A7V2ZHS8</accession>
<dbReference type="GO" id="GO:0005829">
    <property type="term" value="C:cytosol"/>
    <property type="evidence" value="ECO:0007669"/>
    <property type="project" value="TreeGrafter"/>
</dbReference>
<organism evidence="4">
    <name type="scientific">Ignavibacterium album</name>
    <dbReference type="NCBI Taxonomy" id="591197"/>
    <lineage>
        <taxon>Bacteria</taxon>
        <taxon>Pseudomonadati</taxon>
        <taxon>Ignavibacteriota</taxon>
        <taxon>Ignavibacteria</taxon>
        <taxon>Ignavibacteriales</taxon>
        <taxon>Ignavibacteriaceae</taxon>
        <taxon>Ignavibacterium</taxon>
    </lineage>
</organism>
<comment type="similarity">
    <text evidence="1">Belongs to the Skp family.</text>
</comment>
<evidence type="ECO:0000256" key="1">
    <source>
        <dbReference type="ARBA" id="ARBA00009091"/>
    </source>
</evidence>
<name>A0A7V2ZHS8_9BACT</name>
<dbReference type="GO" id="GO:0051082">
    <property type="term" value="F:unfolded protein binding"/>
    <property type="evidence" value="ECO:0007669"/>
    <property type="project" value="InterPro"/>
</dbReference>
<reference evidence="4" key="1">
    <citation type="journal article" date="2020" name="mSystems">
        <title>Genome- and Community-Level Interaction Insights into Carbon Utilization and Element Cycling Functions of Hydrothermarchaeota in Hydrothermal Sediment.</title>
        <authorList>
            <person name="Zhou Z."/>
            <person name="Liu Y."/>
            <person name="Xu W."/>
            <person name="Pan J."/>
            <person name="Luo Z.H."/>
            <person name="Li M."/>
        </authorList>
    </citation>
    <scope>NUCLEOTIDE SEQUENCE [LARGE SCALE GENOMIC DNA]</scope>
    <source>
        <strain evidence="4">SpSt-479</strain>
    </source>
</reference>
<dbReference type="Pfam" id="PF03938">
    <property type="entry name" value="OmpH"/>
    <property type="match status" value="1"/>
</dbReference>
<keyword evidence="2 3" id="KW-0732">Signal</keyword>
<dbReference type="InterPro" id="IPR024930">
    <property type="entry name" value="Skp_dom_sf"/>
</dbReference>
<feature type="chain" id="PRO_5030992014" evidence="3">
    <location>
        <begin position="19"/>
        <end position="173"/>
    </location>
</feature>
<feature type="signal peptide" evidence="3">
    <location>
        <begin position="1"/>
        <end position="18"/>
    </location>
</feature>
<dbReference type="PANTHER" id="PTHR35089:SF1">
    <property type="entry name" value="CHAPERONE PROTEIN SKP"/>
    <property type="match status" value="1"/>
</dbReference>
<dbReference type="SMART" id="SM00935">
    <property type="entry name" value="OmpH"/>
    <property type="match status" value="1"/>
</dbReference>